<dbReference type="GO" id="GO:0046872">
    <property type="term" value="F:metal ion binding"/>
    <property type="evidence" value="ECO:0007669"/>
    <property type="project" value="UniProtKB-KW"/>
</dbReference>
<keyword evidence="6" id="KW-0229">DNA integration</keyword>
<keyword evidence="7" id="KW-0695">RNA-directed DNA polymerase</keyword>
<keyword evidence="4" id="KW-0378">Hydrolase</keyword>
<dbReference type="SUPFAM" id="SSF53098">
    <property type="entry name" value="Ribonuclease H-like"/>
    <property type="match status" value="1"/>
</dbReference>
<protein>
    <submittedName>
        <fullName evidence="11">Unnamed protein product</fullName>
    </submittedName>
</protein>
<evidence type="ECO:0000256" key="3">
    <source>
        <dbReference type="ARBA" id="ARBA00022759"/>
    </source>
</evidence>
<name>A0A9W6XPQ9_9STRA</name>
<gene>
    <name evidence="11" type="ORF">Pfra01_001413000</name>
</gene>
<keyword evidence="8" id="KW-0548">Nucleotidyltransferase</keyword>
<evidence type="ECO:0000313" key="12">
    <source>
        <dbReference type="Proteomes" id="UP001165121"/>
    </source>
</evidence>
<evidence type="ECO:0000256" key="4">
    <source>
        <dbReference type="ARBA" id="ARBA00022801"/>
    </source>
</evidence>
<feature type="domain" description="Integrase catalytic" evidence="10">
    <location>
        <begin position="1"/>
        <end position="130"/>
    </location>
</feature>
<organism evidence="11 12">
    <name type="scientific">Phytophthora fragariaefolia</name>
    <dbReference type="NCBI Taxonomy" id="1490495"/>
    <lineage>
        <taxon>Eukaryota</taxon>
        <taxon>Sar</taxon>
        <taxon>Stramenopiles</taxon>
        <taxon>Oomycota</taxon>
        <taxon>Peronosporomycetes</taxon>
        <taxon>Peronosporales</taxon>
        <taxon>Peronosporaceae</taxon>
        <taxon>Phytophthora</taxon>
    </lineage>
</organism>
<dbReference type="GO" id="GO:0016787">
    <property type="term" value="F:hydrolase activity"/>
    <property type="evidence" value="ECO:0007669"/>
    <property type="project" value="UniProtKB-KW"/>
</dbReference>
<dbReference type="EMBL" id="BSXT01001468">
    <property type="protein sequence ID" value="GMF42737.1"/>
    <property type="molecule type" value="Genomic_DNA"/>
</dbReference>
<accession>A0A9W6XPQ9</accession>
<dbReference type="AlphaFoldDB" id="A0A9W6XPQ9"/>
<dbReference type="InterPro" id="IPR036397">
    <property type="entry name" value="RNaseH_sf"/>
</dbReference>
<dbReference type="GO" id="GO:0015074">
    <property type="term" value="P:DNA integration"/>
    <property type="evidence" value="ECO:0007669"/>
    <property type="project" value="UniProtKB-KW"/>
</dbReference>
<dbReference type="GO" id="GO:0003964">
    <property type="term" value="F:RNA-directed DNA polymerase activity"/>
    <property type="evidence" value="ECO:0007669"/>
    <property type="project" value="UniProtKB-KW"/>
</dbReference>
<evidence type="ECO:0000256" key="7">
    <source>
        <dbReference type="ARBA" id="ARBA00022918"/>
    </source>
</evidence>
<evidence type="ECO:0000256" key="9">
    <source>
        <dbReference type="ARBA" id="ARBA00023172"/>
    </source>
</evidence>
<dbReference type="Gene3D" id="3.30.420.10">
    <property type="entry name" value="Ribonuclease H-like superfamily/Ribonuclease H"/>
    <property type="match status" value="1"/>
</dbReference>
<keyword evidence="8" id="KW-0808">Transferase</keyword>
<dbReference type="InterPro" id="IPR012337">
    <property type="entry name" value="RNaseH-like_sf"/>
</dbReference>
<keyword evidence="3" id="KW-0255">Endonuclease</keyword>
<dbReference type="InterPro" id="IPR039537">
    <property type="entry name" value="Retrotran_Ty1/copia-like"/>
</dbReference>
<evidence type="ECO:0000256" key="2">
    <source>
        <dbReference type="ARBA" id="ARBA00022723"/>
    </source>
</evidence>
<evidence type="ECO:0000259" key="10">
    <source>
        <dbReference type="PROSITE" id="PS50994"/>
    </source>
</evidence>
<dbReference type="GO" id="GO:0003676">
    <property type="term" value="F:nucleic acid binding"/>
    <property type="evidence" value="ECO:0007669"/>
    <property type="project" value="InterPro"/>
</dbReference>
<keyword evidence="2" id="KW-0479">Metal-binding</keyword>
<dbReference type="GO" id="GO:0003887">
    <property type="term" value="F:DNA-directed DNA polymerase activity"/>
    <property type="evidence" value="ECO:0007669"/>
    <property type="project" value="UniProtKB-KW"/>
</dbReference>
<dbReference type="PANTHER" id="PTHR42648">
    <property type="entry name" value="TRANSPOSASE, PUTATIVE-RELATED"/>
    <property type="match status" value="1"/>
</dbReference>
<evidence type="ECO:0000256" key="1">
    <source>
        <dbReference type="ARBA" id="ARBA00022722"/>
    </source>
</evidence>
<dbReference type="InterPro" id="IPR001584">
    <property type="entry name" value="Integrase_cat-core"/>
</dbReference>
<reference evidence="11" key="1">
    <citation type="submission" date="2023-04" db="EMBL/GenBank/DDBJ databases">
        <title>Phytophthora fragariaefolia NBRC 109709.</title>
        <authorList>
            <person name="Ichikawa N."/>
            <person name="Sato H."/>
            <person name="Tonouchi N."/>
        </authorList>
    </citation>
    <scope>NUCLEOTIDE SEQUENCE</scope>
    <source>
        <strain evidence="11">NBRC 109709</strain>
    </source>
</reference>
<dbReference type="GO" id="GO:0006310">
    <property type="term" value="P:DNA recombination"/>
    <property type="evidence" value="ECO:0007669"/>
    <property type="project" value="UniProtKB-KW"/>
</dbReference>
<evidence type="ECO:0000256" key="6">
    <source>
        <dbReference type="ARBA" id="ARBA00022908"/>
    </source>
</evidence>
<comment type="caution">
    <text evidence="11">The sequence shown here is derived from an EMBL/GenBank/DDBJ whole genome shotgun (WGS) entry which is preliminary data.</text>
</comment>
<keyword evidence="12" id="KW-1185">Reference proteome</keyword>
<dbReference type="PANTHER" id="PTHR42648:SF11">
    <property type="entry name" value="TRANSPOSON TY4-P GAG-POL POLYPROTEIN"/>
    <property type="match status" value="1"/>
</dbReference>
<dbReference type="GO" id="GO:0004519">
    <property type="term" value="F:endonuclease activity"/>
    <property type="evidence" value="ECO:0007669"/>
    <property type="project" value="UniProtKB-KW"/>
</dbReference>
<evidence type="ECO:0000256" key="8">
    <source>
        <dbReference type="ARBA" id="ARBA00022932"/>
    </source>
</evidence>
<keyword evidence="5" id="KW-0460">Magnesium</keyword>
<proteinExistence type="predicted"/>
<evidence type="ECO:0000256" key="5">
    <source>
        <dbReference type="ARBA" id="ARBA00022842"/>
    </source>
</evidence>
<evidence type="ECO:0000313" key="11">
    <source>
        <dbReference type="EMBL" id="GMF42737.1"/>
    </source>
</evidence>
<keyword evidence="9" id="KW-0233">DNA recombination</keyword>
<dbReference type="OrthoDB" id="116101at2759"/>
<keyword evidence="8" id="KW-0239">DNA-directed DNA polymerase</keyword>
<dbReference type="Proteomes" id="UP001165121">
    <property type="component" value="Unassembled WGS sequence"/>
</dbReference>
<dbReference type="PROSITE" id="PS50994">
    <property type="entry name" value="INTEGRASE"/>
    <property type="match status" value="1"/>
</dbReference>
<keyword evidence="1" id="KW-0540">Nuclease</keyword>
<sequence length="130" mass="14244">MRDQVLIAIDYVGPMETASHDGYTGMVSIMIEPFHLAAVFPIKDKGSATQLRAIRECIAYLKAKVPNVTISVLKSDNAAEYVGGEIAEFCNKHLIAQEFSTPYSPQQNGKVERSNRVIVEMARAMLQAAG</sequence>